<dbReference type="InterPro" id="IPR036097">
    <property type="entry name" value="HisK_dim/P_sf"/>
</dbReference>
<feature type="transmembrane region" description="Helical" evidence="9">
    <location>
        <begin position="72"/>
        <end position="90"/>
    </location>
</feature>
<dbReference type="InterPro" id="IPR005467">
    <property type="entry name" value="His_kinase_dom"/>
</dbReference>
<dbReference type="InterPro" id="IPR003594">
    <property type="entry name" value="HATPase_dom"/>
</dbReference>
<evidence type="ECO:0000256" key="7">
    <source>
        <dbReference type="SAM" id="Coils"/>
    </source>
</evidence>
<dbReference type="AlphaFoldDB" id="A0A6C1KDA4"/>
<dbReference type="Gene3D" id="3.30.565.10">
    <property type="entry name" value="Histidine kinase-like ATPase, C-terminal domain"/>
    <property type="match status" value="1"/>
</dbReference>
<evidence type="ECO:0000313" key="12">
    <source>
        <dbReference type="Proteomes" id="UP000305131"/>
    </source>
</evidence>
<dbReference type="Proteomes" id="UP000305131">
    <property type="component" value="Unassembled WGS sequence"/>
</dbReference>
<comment type="caution">
    <text evidence="11">The sequence shown here is derived from an EMBL/GenBank/DDBJ whole genome shotgun (WGS) entry which is preliminary data.</text>
</comment>
<keyword evidence="6" id="KW-0902">Two-component regulatory system</keyword>
<evidence type="ECO:0000259" key="10">
    <source>
        <dbReference type="PROSITE" id="PS50109"/>
    </source>
</evidence>
<dbReference type="InterPro" id="IPR035965">
    <property type="entry name" value="PAS-like_dom_sf"/>
</dbReference>
<organism evidence="11 12">
    <name type="scientific">Xanthobacter autotrophicus</name>
    <dbReference type="NCBI Taxonomy" id="280"/>
    <lineage>
        <taxon>Bacteria</taxon>
        <taxon>Pseudomonadati</taxon>
        <taxon>Pseudomonadota</taxon>
        <taxon>Alphaproteobacteria</taxon>
        <taxon>Hyphomicrobiales</taxon>
        <taxon>Xanthobacteraceae</taxon>
        <taxon>Xanthobacter</taxon>
    </lineage>
</organism>
<dbReference type="SUPFAM" id="SSF55785">
    <property type="entry name" value="PYP-like sensor domain (PAS domain)"/>
    <property type="match status" value="2"/>
</dbReference>
<keyword evidence="4" id="KW-0808">Transferase</keyword>
<evidence type="ECO:0000256" key="6">
    <source>
        <dbReference type="ARBA" id="ARBA00023012"/>
    </source>
</evidence>
<dbReference type="Gene3D" id="3.30.450.20">
    <property type="entry name" value="PAS domain"/>
    <property type="match status" value="2"/>
</dbReference>
<dbReference type="InterPro" id="IPR003661">
    <property type="entry name" value="HisK_dim/P_dom"/>
</dbReference>
<proteinExistence type="predicted"/>
<keyword evidence="9" id="KW-1133">Transmembrane helix</keyword>
<evidence type="ECO:0000256" key="8">
    <source>
        <dbReference type="SAM" id="MobiDB-lite"/>
    </source>
</evidence>
<evidence type="ECO:0000256" key="3">
    <source>
        <dbReference type="ARBA" id="ARBA00022553"/>
    </source>
</evidence>
<keyword evidence="9" id="KW-0472">Membrane</keyword>
<dbReference type="PRINTS" id="PR00344">
    <property type="entry name" value="BCTRLSENSOR"/>
</dbReference>
<evidence type="ECO:0000313" key="11">
    <source>
        <dbReference type="EMBL" id="TLX41517.1"/>
    </source>
</evidence>
<dbReference type="PROSITE" id="PS50109">
    <property type="entry name" value="HIS_KIN"/>
    <property type="match status" value="1"/>
</dbReference>
<dbReference type="OrthoDB" id="9797304at2"/>
<dbReference type="SMART" id="SM00388">
    <property type="entry name" value="HisKA"/>
    <property type="match status" value="1"/>
</dbReference>
<protein>
    <recommendedName>
        <fullName evidence="2">histidine kinase</fullName>
        <ecNumber evidence="2">2.7.13.3</ecNumber>
    </recommendedName>
</protein>
<dbReference type="Pfam" id="PF00512">
    <property type="entry name" value="HisKA"/>
    <property type="match status" value="1"/>
</dbReference>
<evidence type="ECO:0000256" key="4">
    <source>
        <dbReference type="ARBA" id="ARBA00022679"/>
    </source>
</evidence>
<accession>A0A6C1KDA4</accession>
<dbReference type="PANTHER" id="PTHR43711:SF1">
    <property type="entry name" value="HISTIDINE KINASE 1"/>
    <property type="match status" value="1"/>
</dbReference>
<evidence type="ECO:0000256" key="2">
    <source>
        <dbReference type="ARBA" id="ARBA00012438"/>
    </source>
</evidence>
<dbReference type="InterPro" id="IPR004358">
    <property type="entry name" value="Sig_transdc_His_kin-like_C"/>
</dbReference>
<dbReference type="Pfam" id="PF02518">
    <property type="entry name" value="HATPase_c"/>
    <property type="match status" value="1"/>
</dbReference>
<keyword evidence="7" id="KW-0175">Coiled coil</keyword>
<dbReference type="SUPFAM" id="SSF55874">
    <property type="entry name" value="ATPase domain of HSP90 chaperone/DNA topoisomerase II/histidine kinase"/>
    <property type="match status" value="1"/>
</dbReference>
<dbReference type="CDD" id="cd00082">
    <property type="entry name" value="HisKA"/>
    <property type="match status" value="1"/>
</dbReference>
<name>A0A6C1KDA4_XANAU</name>
<dbReference type="SUPFAM" id="SSF47384">
    <property type="entry name" value="Homodimeric domain of signal transducing histidine kinase"/>
    <property type="match status" value="1"/>
</dbReference>
<dbReference type="RefSeq" id="WP_138401027.1">
    <property type="nucleotide sequence ID" value="NZ_JBAFVI010000006.1"/>
</dbReference>
<sequence>MADRIRTSGVPRQRRGREQGGARLTAGLRRFSSPSRSGRPACAGLAAVFLSSTLFVSPAAAGWDAAATAAGALWPVAGLAVAAIAGLAALRSHRVAKDLRGRIEAAERAAADAAASAARARAEAQACRVLLCEGAPAFLLWTGREAPADLFGRTPETLRAELGSATSAFETALARLRAEDGSFSQTLDTPTGPLRLDGRSRAGAGILLLAPATGDAVGHEVGPVVSGLAALLDAAPAPAWLRGADGALSYVNPAFVAAVGAASAEEARAQGLDLLDGKTRAAAASAEGTDGHFRQRVKAVTKGQRRQMEVVEVAGAFGTAGIAIDVTSEEDARAEMKQAVTAHRRTLDQLTTAVAIFGADERLVFHNAAYERLFDLSPAFLDQHPPEGEILEDLRTRRKVPEQADFRGWRAQLREAYRAIEPVNDWWHLPGGQMLRVVVTPNAEGGVTYLFDDLSEHVALESRYNTLIRIQGETLDGLAEAVAVFGSDGRLNLYNHAFLSLWSLEARALGERPHVDAVAALCRPLHGETSVFARIRHAVTTIGPREAVTLRLERPDGRVLDGATQPLPDGGTMVTFRDVTDSVKVERALIERAEALEAADKLKNAFVGHVSYHLRTPLNTLMGYADMLREGFAGPLNTRQQDYLEHMRQSSDQLRALIDDILDLASIDAGAMELDLSDVDVGETVLGVAEAVRDPVAEAGLNLAVSVGPDAGHFVADGRRVRQILFNLLSNAIAVSPAGGTVSLGAVRRDGALVFTVRDEGPGVPTEVADTLFERFESRNAGPRHRGVGLGLAIVRSFMTLHGGSVTVAPAGRGPDGGGSDAQGTIATCIFPLSGEGRREAAE</sequence>
<feature type="region of interest" description="Disordered" evidence="8">
    <location>
        <begin position="1"/>
        <end position="22"/>
    </location>
</feature>
<dbReference type="InterPro" id="IPR036890">
    <property type="entry name" value="HATPase_C_sf"/>
</dbReference>
<dbReference type="Pfam" id="PF12860">
    <property type="entry name" value="PAS_7"/>
    <property type="match status" value="2"/>
</dbReference>
<dbReference type="SMART" id="SM00387">
    <property type="entry name" value="HATPase_c"/>
    <property type="match status" value="1"/>
</dbReference>
<reference evidence="11 12" key="1">
    <citation type="submission" date="2019-05" db="EMBL/GenBank/DDBJ databases">
        <authorList>
            <person name="Zhou X."/>
        </authorList>
    </citation>
    <scope>NUCLEOTIDE SEQUENCE [LARGE SCALE GENOMIC DNA]</scope>
    <source>
        <strain evidence="11 12">DSM 432</strain>
    </source>
</reference>
<comment type="catalytic activity">
    <reaction evidence="1">
        <text>ATP + protein L-histidine = ADP + protein N-phospho-L-histidine.</text>
        <dbReference type="EC" id="2.7.13.3"/>
    </reaction>
</comment>
<evidence type="ECO:0000256" key="5">
    <source>
        <dbReference type="ARBA" id="ARBA00022777"/>
    </source>
</evidence>
<keyword evidence="9" id="KW-0812">Transmembrane</keyword>
<feature type="coiled-coil region" evidence="7">
    <location>
        <begin position="96"/>
        <end position="123"/>
    </location>
</feature>
<dbReference type="PANTHER" id="PTHR43711">
    <property type="entry name" value="TWO-COMPONENT HISTIDINE KINASE"/>
    <property type="match status" value="1"/>
</dbReference>
<keyword evidence="5" id="KW-0418">Kinase</keyword>
<evidence type="ECO:0000256" key="1">
    <source>
        <dbReference type="ARBA" id="ARBA00000085"/>
    </source>
</evidence>
<dbReference type="InterPro" id="IPR050736">
    <property type="entry name" value="Sensor_HK_Regulatory"/>
</dbReference>
<dbReference type="Gene3D" id="1.10.287.130">
    <property type="match status" value="1"/>
</dbReference>
<keyword evidence="3" id="KW-0597">Phosphoprotein</keyword>
<dbReference type="CDD" id="cd00075">
    <property type="entry name" value="HATPase"/>
    <property type="match status" value="1"/>
</dbReference>
<gene>
    <name evidence="11" type="ORF">FBQ73_18865</name>
</gene>
<dbReference type="EMBL" id="VAUP01000037">
    <property type="protein sequence ID" value="TLX41517.1"/>
    <property type="molecule type" value="Genomic_DNA"/>
</dbReference>
<feature type="domain" description="Histidine kinase" evidence="10">
    <location>
        <begin position="609"/>
        <end position="835"/>
    </location>
</feature>
<feature type="transmembrane region" description="Helical" evidence="9">
    <location>
        <begin position="40"/>
        <end position="60"/>
    </location>
</feature>
<dbReference type="GeneID" id="95775515"/>
<evidence type="ECO:0000256" key="9">
    <source>
        <dbReference type="SAM" id="Phobius"/>
    </source>
</evidence>
<dbReference type="GO" id="GO:0000155">
    <property type="term" value="F:phosphorelay sensor kinase activity"/>
    <property type="evidence" value="ECO:0007669"/>
    <property type="project" value="InterPro"/>
</dbReference>
<dbReference type="EC" id="2.7.13.3" evidence="2"/>